<organism evidence="1">
    <name type="scientific">Henneguya salminicola</name>
    <name type="common">Myxosporean</name>
    <dbReference type="NCBI Taxonomy" id="69463"/>
    <lineage>
        <taxon>Eukaryota</taxon>
        <taxon>Metazoa</taxon>
        <taxon>Cnidaria</taxon>
        <taxon>Myxozoa</taxon>
        <taxon>Myxosporea</taxon>
        <taxon>Bivalvulida</taxon>
        <taxon>Platysporina</taxon>
        <taxon>Myxobolidae</taxon>
        <taxon>Henneguya</taxon>
    </lineage>
</organism>
<protein>
    <submittedName>
        <fullName evidence="1">Lysosomal acid phosphatase (Trinotate prediction)</fullName>
    </submittedName>
</protein>
<proteinExistence type="predicted"/>
<dbReference type="EMBL" id="GHBP01011344">
    <property type="protein sequence ID" value="NDJ94765.1"/>
    <property type="molecule type" value="Transcribed_RNA"/>
</dbReference>
<sequence length="102" mass="11963">MWYYNIFQSQLFRHGLRTPLWLYNNTPCSTDTYSDGLGALTNDGIKSSYFLGKALRNRYTLSHPFSLLSQSYKPDEVYSKDILYRYMPCRPASIVVFSLVWL</sequence>
<evidence type="ECO:0000313" key="1">
    <source>
        <dbReference type="EMBL" id="NDJ94765.1"/>
    </source>
</evidence>
<dbReference type="InterPro" id="IPR029033">
    <property type="entry name" value="His_PPase_superfam"/>
</dbReference>
<dbReference type="Gene3D" id="3.40.50.1240">
    <property type="entry name" value="Phosphoglycerate mutase-like"/>
    <property type="match status" value="1"/>
</dbReference>
<dbReference type="SUPFAM" id="SSF53254">
    <property type="entry name" value="Phosphoglycerate mutase-like"/>
    <property type="match status" value="1"/>
</dbReference>
<reference evidence="1" key="1">
    <citation type="submission" date="2018-11" db="EMBL/GenBank/DDBJ databases">
        <title>Henneguya salminicola genome and transcriptome.</title>
        <authorList>
            <person name="Yahalomi D."/>
            <person name="Atkinson S.D."/>
            <person name="Neuhof M."/>
            <person name="Chang E.S."/>
            <person name="Philippe H."/>
            <person name="Cartwright P."/>
            <person name="Bartholomew J.L."/>
            <person name="Huchon D."/>
        </authorList>
    </citation>
    <scope>NUCLEOTIDE SEQUENCE</scope>
    <source>
        <strain evidence="1">Hz1</strain>
        <tissue evidence="1">Whole</tissue>
    </source>
</reference>
<dbReference type="AlphaFoldDB" id="A0A6G3ML48"/>
<name>A0A6G3ML48_HENSL</name>
<accession>A0A6G3ML48</accession>